<name>A0A5M3MPX1_CONPW</name>
<dbReference type="GeneID" id="19203153"/>
<sequence length="592" mass="65698">MFLAESQLANTYEDELASMRTLFVGFVGFTVYIWDHLITFGDEVDLIWTGKKGLPIYLFLINRYLTPLGFIINLVAYTLPSWKQSVSFVDHLSRCGHFVRFEGAMTAIGIELAGLMMLLRVRAMYPGKNPVIAAVLVIFAVWVGVTAWLLAGAGPVDHNGDGVHSCTMIFSSSANRAAAASTAWLPLLYDTVVFGLTLYRTLPHILHKQAGFVIHSLFADGLLYYSVICCINLVLTIMIVRAPPGLQNITAQLELLVTVTMMSRITLNIRKKDRYGDAQTIDDDSSGIITSDTTRLQSRHSSQTKSFSSRSASAFVPPAINYGNYSKRPGSADSDMSDSPTIRVSDPFEVPPRRKRLSTILDMSLAGSPLQPSSPVDHFTDEELRLSPTQDLEHRAESPGEVMLFASPPPSARSASVHSTRSPRREEFEDDLRFFVRESDRNARLARRQHSECEDDLRFENPHSARADLFPHHEGPEDDDTLRYYVPNSNANDFFSRRRWTSDNESIPHPYSSRSESFQLRPVSARSAAFSFSGDVEAQSQRLSRTLPVPPPIAAASQTPNTPLTPTTPRTLRALPQTPIERVFGLPGSGSG</sequence>
<keyword evidence="2" id="KW-1133">Transmembrane helix</keyword>
<dbReference type="Proteomes" id="UP000053558">
    <property type="component" value="Unassembled WGS sequence"/>
</dbReference>
<feature type="transmembrane region" description="Helical" evidence="2">
    <location>
        <begin position="222"/>
        <end position="243"/>
    </location>
</feature>
<feature type="region of interest" description="Disordered" evidence="1">
    <location>
        <begin position="541"/>
        <end position="571"/>
    </location>
</feature>
<dbReference type="AlphaFoldDB" id="A0A5M3MPX1"/>
<feature type="transmembrane region" description="Helical" evidence="2">
    <location>
        <begin position="131"/>
        <end position="151"/>
    </location>
</feature>
<dbReference type="RefSeq" id="XP_007768525.1">
    <property type="nucleotide sequence ID" value="XM_007770335.1"/>
</dbReference>
<protein>
    <recommendedName>
        <fullName evidence="3">DUF6533 domain-containing protein</fullName>
    </recommendedName>
</protein>
<keyword evidence="2" id="KW-0472">Membrane</keyword>
<keyword evidence="2" id="KW-0812">Transmembrane</keyword>
<comment type="caution">
    <text evidence="4">The sequence shown here is derived from an EMBL/GenBank/DDBJ whole genome shotgun (WGS) entry which is preliminary data.</text>
</comment>
<feature type="transmembrane region" description="Helical" evidence="2">
    <location>
        <begin position="16"/>
        <end position="34"/>
    </location>
</feature>
<reference evidence="5" key="1">
    <citation type="journal article" date="2012" name="Science">
        <title>The Paleozoic origin of enzymatic lignin decomposition reconstructed from 31 fungal genomes.</title>
        <authorList>
            <person name="Floudas D."/>
            <person name="Binder M."/>
            <person name="Riley R."/>
            <person name="Barry K."/>
            <person name="Blanchette R.A."/>
            <person name="Henrissat B."/>
            <person name="Martinez A.T."/>
            <person name="Otillar R."/>
            <person name="Spatafora J.W."/>
            <person name="Yadav J.S."/>
            <person name="Aerts A."/>
            <person name="Benoit I."/>
            <person name="Boyd A."/>
            <person name="Carlson A."/>
            <person name="Copeland A."/>
            <person name="Coutinho P.M."/>
            <person name="de Vries R.P."/>
            <person name="Ferreira P."/>
            <person name="Findley K."/>
            <person name="Foster B."/>
            <person name="Gaskell J."/>
            <person name="Glotzer D."/>
            <person name="Gorecki P."/>
            <person name="Heitman J."/>
            <person name="Hesse C."/>
            <person name="Hori C."/>
            <person name="Igarashi K."/>
            <person name="Jurgens J.A."/>
            <person name="Kallen N."/>
            <person name="Kersten P."/>
            <person name="Kohler A."/>
            <person name="Kuees U."/>
            <person name="Kumar T.K.A."/>
            <person name="Kuo A."/>
            <person name="LaButti K."/>
            <person name="Larrondo L.F."/>
            <person name="Lindquist E."/>
            <person name="Ling A."/>
            <person name="Lombard V."/>
            <person name="Lucas S."/>
            <person name="Lundell T."/>
            <person name="Martin R."/>
            <person name="McLaughlin D.J."/>
            <person name="Morgenstern I."/>
            <person name="Morin E."/>
            <person name="Murat C."/>
            <person name="Nagy L.G."/>
            <person name="Nolan M."/>
            <person name="Ohm R.A."/>
            <person name="Patyshakuliyeva A."/>
            <person name="Rokas A."/>
            <person name="Ruiz-Duenas F.J."/>
            <person name="Sabat G."/>
            <person name="Salamov A."/>
            <person name="Samejima M."/>
            <person name="Schmutz J."/>
            <person name="Slot J.C."/>
            <person name="St John F."/>
            <person name="Stenlid J."/>
            <person name="Sun H."/>
            <person name="Sun S."/>
            <person name="Syed K."/>
            <person name="Tsang A."/>
            <person name="Wiebenga A."/>
            <person name="Young D."/>
            <person name="Pisabarro A."/>
            <person name="Eastwood D.C."/>
            <person name="Martin F."/>
            <person name="Cullen D."/>
            <person name="Grigoriev I.V."/>
            <person name="Hibbett D.S."/>
        </authorList>
    </citation>
    <scope>NUCLEOTIDE SEQUENCE [LARGE SCALE GENOMIC DNA]</scope>
    <source>
        <strain evidence="5">RWD-64-598 SS2</strain>
    </source>
</reference>
<feature type="domain" description="DUF6533" evidence="3">
    <location>
        <begin position="25"/>
        <end position="68"/>
    </location>
</feature>
<evidence type="ECO:0000259" key="3">
    <source>
        <dbReference type="Pfam" id="PF20151"/>
    </source>
</evidence>
<organism evidence="4 5">
    <name type="scientific">Coniophora puteana (strain RWD-64-598)</name>
    <name type="common">Brown rot fungus</name>
    <dbReference type="NCBI Taxonomy" id="741705"/>
    <lineage>
        <taxon>Eukaryota</taxon>
        <taxon>Fungi</taxon>
        <taxon>Dikarya</taxon>
        <taxon>Basidiomycota</taxon>
        <taxon>Agaricomycotina</taxon>
        <taxon>Agaricomycetes</taxon>
        <taxon>Agaricomycetidae</taxon>
        <taxon>Boletales</taxon>
        <taxon>Coniophorineae</taxon>
        <taxon>Coniophoraceae</taxon>
        <taxon>Coniophora</taxon>
    </lineage>
</organism>
<keyword evidence="5" id="KW-1185">Reference proteome</keyword>
<evidence type="ECO:0000256" key="2">
    <source>
        <dbReference type="SAM" id="Phobius"/>
    </source>
</evidence>
<feature type="compositionally biased region" description="Low complexity" evidence="1">
    <location>
        <begin position="558"/>
        <end position="571"/>
    </location>
</feature>
<dbReference type="OrthoDB" id="3354157at2759"/>
<feature type="transmembrane region" description="Helical" evidence="2">
    <location>
        <begin position="183"/>
        <end position="202"/>
    </location>
</feature>
<gene>
    <name evidence="4" type="ORF">CONPUDRAFT_153655</name>
</gene>
<dbReference type="Pfam" id="PF20151">
    <property type="entry name" value="DUF6533"/>
    <property type="match status" value="1"/>
</dbReference>
<feature type="transmembrane region" description="Helical" evidence="2">
    <location>
        <begin position="54"/>
        <end position="78"/>
    </location>
</feature>
<accession>A0A5M3MPX1</accession>
<dbReference type="EMBL" id="JH711578">
    <property type="protein sequence ID" value="EIW81106.1"/>
    <property type="molecule type" value="Genomic_DNA"/>
</dbReference>
<feature type="region of interest" description="Disordered" evidence="1">
    <location>
        <begin position="405"/>
        <end position="424"/>
    </location>
</feature>
<feature type="region of interest" description="Disordered" evidence="1">
    <location>
        <begin position="326"/>
        <end position="349"/>
    </location>
</feature>
<evidence type="ECO:0000313" key="4">
    <source>
        <dbReference type="EMBL" id="EIW81106.1"/>
    </source>
</evidence>
<evidence type="ECO:0000256" key="1">
    <source>
        <dbReference type="SAM" id="MobiDB-lite"/>
    </source>
</evidence>
<evidence type="ECO:0000313" key="5">
    <source>
        <dbReference type="Proteomes" id="UP000053558"/>
    </source>
</evidence>
<dbReference type="OMA" id="VICCINL"/>
<proteinExistence type="predicted"/>
<dbReference type="KEGG" id="cput:CONPUDRAFT_153655"/>
<dbReference type="InterPro" id="IPR045340">
    <property type="entry name" value="DUF6533"/>
</dbReference>